<gene>
    <name evidence="1" type="ORF">KPL71_015006</name>
</gene>
<dbReference type="Proteomes" id="UP000829398">
    <property type="component" value="Chromosome 5"/>
</dbReference>
<proteinExistence type="predicted"/>
<name>A0ACB8KFY1_CITSI</name>
<reference evidence="2" key="1">
    <citation type="journal article" date="2023" name="Hortic. Res.">
        <title>A chromosome-level phased genome enabling allele-level studies in sweet orange: a case study on citrus Huanglongbing tolerance.</title>
        <authorList>
            <person name="Wu B."/>
            <person name="Yu Q."/>
            <person name="Deng Z."/>
            <person name="Duan Y."/>
            <person name="Luo F."/>
            <person name="Gmitter F. Jr."/>
        </authorList>
    </citation>
    <scope>NUCLEOTIDE SEQUENCE [LARGE SCALE GENOMIC DNA]</scope>
    <source>
        <strain evidence="2">cv. Valencia</strain>
    </source>
</reference>
<accession>A0ACB8KFY1</accession>
<dbReference type="EMBL" id="CM039174">
    <property type="protein sequence ID" value="KAH9753259.1"/>
    <property type="molecule type" value="Genomic_DNA"/>
</dbReference>
<evidence type="ECO:0000313" key="2">
    <source>
        <dbReference type="Proteomes" id="UP000829398"/>
    </source>
</evidence>
<organism evidence="1 2">
    <name type="scientific">Citrus sinensis</name>
    <name type="common">Sweet orange</name>
    <name type="synonym">Citrus aurantium var. sinensis</name>
    <dbReference type="NCBI Taxonomy" id="2711"/>
    <lineage>
        <taxon>Eukaryota</taxon>
        <taxon>Viridiplantae</taxon>
        <taxon>Streptophyta</taxon>
        <taxon>Embryophyta</taxon>
        <taxon>Tracheophyta</taxon>
        <taxon>Spermatophyta</taxon>
        <taxon>Magnoliopsida</taxon>
        <taxon>eudicotyledons</taxon>
        <taxon>Gunneridae</taxon>
        <taxon>Pentapetalae</taxon>
        <taxon>rosids</taxon>
        <taxon>malvids</taxon>
        <taxon>Sapindales</taxon>
        <taxon>Rutaceae</taxon>
        <taxon>Aurantioideae</taxon>
        <taxon>Citrus</taxon>
    </lineage>
</organism>
<sequence length="701" mass="78254">MERRRTNVALAPASQQEVSISIPGGDAANSVQPLQNGLLEANIVHSTSSSSSIQTPDINSNSTQAPDSDTNQGGTSSQFNLPSLHLLQDKKQYSHKCVPLYKAALKGDCNEAKRILGDDHQSMLRAAVTKGYQTILHVATGAKQTNFVKQMVELTGHDNLLTLQDENGNTAFCFAAAVGSVEIAQFMLQRNPNLLTIRGGGQMTPLYIAALFGQSKMASFLYRQNEDNLEPDDLENTFFVSIETGLYGLALQLLKKNKKLLAGATHAKYGTAMHMLARNPSAFTSNCPGWLKGIKFITNNTDSSTQALELVKCLWKEISKSTHEDVLKLISKPSKLLFDAAHSGNFKFLAVLTRSYPDLVHQLDENGRSIFHIAVMHRHADTFKLIYEMGFDKELIATYVDVSGNNLLHLAAQYSNPKPISKVPGAALEMQQELKTFKEVETIVKPSFKEMKNNDGKTPWELFTDEHKTLLEEAEKWMKSRAESCSIVATLATAGVFQAAFTPPVGQVSRDECFAQLTHAALRQLCRMLLKLPRTFRNWAKLALLPLCWLSNPKLWAIGLANWAVRNILPHLSSRRPRRAFMLEPLDVLSELPQIIFTFPSGFALGEVFPLHQVLAMCWHAPPRNRAVRNDVVHIFVECGDNGSWRAPRFSVTWFSHVFVIWLEKAHMEDRMDLESWRKLELIRDVAHTSNNSEGSLVAPH</sequence>
<comment type="caution">
    <text evidence="1">The sequence shown here is derived from an EMBL/GenBank/DDBJ whole genome shotgun (WGS) entry which is preliminary data.</text>
</comment>
<evidence type="ECO:0000313" key="1">
    <source>
        <dbReference type="EMBL" id="KAH9753259.1"/>
    </source>
</evidence>
<protein>
    <submittedName>
        <fullName evidence="1">ANK REP REGION domain-containing protein</fullName>
    </submittedName>
</protein>
<keyword evidence="2" id="KW-1185">Reference proteome</keyword>